<evidence type="ECO:0000313" key="3">
    <source>
        <dbReference type="Proteomes" id="UP000326532"/>
    </source>
</evidence>
<dbReference type="EMBL" id="ML734938">
    <property type="protein sequence ID" value="KAB8211697.1"/>
    <property type="molecule type" value="Genomic_DNA"/>
</dbReference>
<accession>A0A5N6E3C7</accession>
<dbReference type="Proteomes" id="UP000326532">
    <property type="component" value="Unassembled WGS sequence"/>
</dbReference>
<keyword evidence="3" id="KW-1185">Reference proteome</keyword>
<feature type="compositionally biased region" description="Basic and acidic residues" evidence="1">
    <location>
        <begin position="1"/>
        <end position="11"/>
    </location>
</feature>
<sequence>MMSSRPHPDGVRRKRSRNTTEISPTAPPSATTNRSRLGFHIHPQKNPKGSIHPSAGDIIILTEMIRSLSIEDRRPE</sequence>
<feature type="region of interest" description="Disordered" evidence="1">
    <location>
        <begin position="1"/>
        <end position="54"/>
    </location>
</feature>
<reference evidence="2 3" key="1">
    <citation type="submission" date="2019-04" db="EMBL/GenBank/DDBJ databases">
        <title>Fungal friends and foes A comparative genomics study of 23 Aspergillus species from section Flavi.</title>
        <authorList>
            <consortium name="DOE Joint Genome Institute"/>
            <person name="Kjaerbolling I."/>
            <person name="Vesth T.C."/>
            <person name="Frisvad J.C."/>
            <person name="Nybo J.L."/>
            <person name="Theobald S."/>
            <person name="Kildgaard S."/>
            <person name="Petersen T.I."/>
            <person name="Kuo A."/>
            <person name="Sato A."/>
            <person name="Lyhne E.K."/>
            <person name="Kogle M.E."/>
            <person name="Wiebenga A."/>
            <person name="Kun R.S."/>
            <person name="Lubbers R.J."/>
            <person name="Makela M.R."/>
            <person name="Barry K."/>
            <person name="Chovatia M."/>
            <person name="Clum A."/>
            <person name="Daum C."/>
            <person name="Haridas S."/>
            <person name="He G."/>
            <person name="LaButti K."/>
            <person name="Lipzen A."/>
            <person name="Mondo S."/>
            <person name="Pangilinan J."/>
            <person name="Riley R."/>
            <person name="Salamov A."/>
            <person name="Simmons B.A."/>
            <person name="Magnuson J.K."/>
            <person name="Henrissat B."/>
            <person name="Mortensen U.H."/>
            <person name="Larsen T.O."/>
            <person name="De vries R.P."/>
            <person name="Grigoriev I.V."/>
            <person name="Machida M."/>
            <person name="Baker S.E."/>
            <person name="Andersen M.R."/>
        </authorList>
    </citation>
    <scope>NUCLEOTIDE SEQUENCE [LARGE SCALE GENOMIC DNA]</scope>
    <source>
        <strain evidence="2 3">CBS 117618</strain>
    </source>
</reference>
<proteinExistence type="predicted"/>
<evidence type="ECO:0000256" key="1">
    <source>
        <dbReference type="SAM" id="MobiDB-lite"/>
    </source>
</evidence>
<evidence type="ECO:0000313" key="2">
    <source>
        <dbReference type="EMBL" id="KAB8211697.1"/>
    </source>
</evidence>
<name>A0A5N6E3C7_ASPPA</name>
<dbReference type="AlphaFoldDB" id="A0A5N6E3C7"/>
<gene>
    <name evidence="2" type="ORF">BDV34DRAFT_88014</name>
</gene>
<protein>
    <submittedName>
        <fullName evidence="2">Uncharacterized protein</fullName>
    </submittedName>
</protein>
<dbReference type="VEuPathDB" id="FungiDB:BDV34DRAFT_88014"/>
<feature type="compositionally biased region" description="Polar residues" evidence="1">
    <location>
        <begin position="19"/>
        <end position="35"/>
    </location>
</feature>
<organism evidence="2 3">
    <name type="scientific">Aspergillus parasiticus</name>
    <dbReference type="NCBI Taxonomy" id="5067"/>
    <lineage>
        <taxon>Eukaryota</taxon>
        <taxon>Fungi</taxon>
        <taxon>Dikarya</taxon>
        <taxon>Ascomycota</taxon>
        <taxon>Pezizomycotina</taxon>
        <taxon>Eurotiomycetes</taxon>
        <taxon>Eurotiomycetidae</taxon>
        <taxon>Eurotiales</taxon>
        <taxon>Aspergillaceae</taxon>
        <taxon>Aspergillus</taxon>
        <taxon>Aspergillus subgen. Circumdati</taxon>
    </lineage>
</organism>